<accession>A0A235B3L7</accession>
<sequence>MKELPSVADGRAVPIFYFQPIGYIRFINILHPFLRRSITDQSADALPPVRGEGMNGGGERMDTFHPSRRGNLRDPTTMTGSM</sequence>
<evidence type="ECO:0000313" key="2">
    <source>
        <dbReference type="EMBL" id="OYD06906.1"/>
    </source>
</evidence>
<comment type="caution">
    <text evidence="2">The sequence shown here is derived from an EMBL/GenBank/DDBJ whole genome shotgun (WGS) entry which is preliminary data.</text>
</comment>
<evidence type="ECO:0000313" key="3">
    <source>
        <dbReference type="Proteomes" id="UP000215459"/>
    </source>
</evidence>
<dbReference type="EMBL" id="NOWF01000008">
    <property type="protein sequence ID" value="OYD06906.1"/>
    <property type="molecule type" value="Genomic_DNA"/>
</dbReference>
<evidence type="ECO:0000256" key="1">
    <source>
        <dbReference type="SAM" id="MobiDB-lite"/>
    </source>
</evidence>
<proteinExistence type="predicted"/>
<name>A0A235B3L7_9BACL</name>
<dbReference type="AlphaFoldDB" id="A0A235B3L7"/>
<reference evidence="2 3" key="1">
    <citation type="submission" date="2017-07" db="EMBL/GenBank/DDBJ databases">
        <title>The genome sequence of Paludifilum halophilum highlights mechanisms for microbial adaptation to high salt environemnts.</title>
        <authorList>
            <person name="Belbahri L."/>
        </authorList>
    </citation>
    <scope>NUCLEOTIDE SEQUENCE [LARGE SCALE GENOMIC DNA]</scope>
    <source>
        <strain evidence="2 3">DSM 102817</strain>
    </source>
</reference>
<dbReference type="Proteomes" id="UP000215459">
    <property type="component" value="Unassembled WGS sequence"/>
</dbReference>
<gene>
    <name evidence="2" type="ORF">CHM34_13270</name>
</gene>
<organism evidence="2 3">
    <name type="scientific">Paludifilum halophilum</name>
    <dbReference type="NCBI Taxonomy" id="1642702"/>
    <lineage>
        <taxon>Bacteria</taxon>
        <taxon>Bacillati</taxon>
        <taxon>Bacillota</taxon>
        <taxon>Bacilli</taxon>
        <taxon>Bacillales</taxon>
        <taxon>Thermoactinomycetaceae</taxon>
        <taxon>Paludifilum</taxon>
    </lineage>
</organism>
<protein>
    <submittedName>
        <fullName evidence="2">Uncharacterized protein</fullName>
    </submittedName>
</protein>
<keyword evidence="3" id="KW-1185">Reference proteome</keyword>
<feature type="region of interest" description="Disordered" evidence="1">
    <location>
        <begin position="44"/>
        <end position="82"/>
    </location>
</feature>